<evidence type="ECO:0000256" key="3">
    <source>
        <dbReference type="ARBA" id="ARBA00022679"/>
    </source>
</evidence>
<keyword evidence="2" id="KW-0328">Glycosyltransferase</keyword>
<dbReference type="EMBL" id="RPFJ01000008">
    <property type="protein sequence ID" value="RPD98006.1"/>
    <property type="molecule type" value="Genomic_DNA"/>
</dbReference>
<dbReference type="PANTHER" id="PTHR12526:SF640">
    <property type="entry name" value="COLANIC ACID BIOSYNTHESIS GLYCOSYLTRANSFERASE WCAL-RELATED"/>
    <property type="match status" value="1"/>
</dbReference>
<dbReference type="Proteomes" id="UP000270856">
    <property type="component" value="Unassembled WGS sequence"/>
</dbReference>
<evidence type="ECO:0000256" key="1">
    <source>
        <dbReference type="ARBA" id="ARBA00009481"/>
    </source>
</evidence>
<reference evidence="6 7" key="1">
    <citation type="submission" date="2018-11" db="EMBL/GenBank/DDBJ databases">
        <title>Aureibaculum marinum gen. nov., sp. nov., a member of the family Flavobacteriaceae isolated from the Bohai Sea.</title>
        <authorList>
            <person name="Ji X."/>
        </authorList>
    </citation>
    <scope>NUCLEOTIDE SEQUENCE [LARGE SCALE GENOMIC DNA]</scope>
    <source>
        <strain evidence="6 7">BH-SD17</strain>
    </source>
</reference>
<evidence type="ECO:0000259" key="4">
    <source>
        <dbReference type="Pfam" id="PF00534"/>
    </source>
</evidence>
<dbReference type="AlphaFoldDB" id="A0A3N4NYR2"/>
<accession>A0A3N4NYR2</accession>
<evidence type="ECO:0000259" key="5">
    <source>
        <dbReference type="Pfam" id="PF13439"/>
    </source>
</evidence>
<comment type="caution">
    <text evidence="6">The sequence shown here is derived from an EMBL/GenBank/DDBJ whole genome shotgun (WGS) entry which is preliminary data.</text>
</comment>
<comment type="similarity">
    <text evidence="1">Belongs to the glycosyltransferase group 1 family. Glycosyltransferase 4 subfamily.</text>
</comment>
<organism evidence="6 7">
    <name type="scientific">Aureibaculum marinum</name>
    <dbReference type="NCBI Taxonomy" id="2487930"/>
    <lineage>
        <taxon>Bacteria</taxon>
        <taxon>Pseudomonadati</taxon>
        <taxon>Bacteroidota</taxon>
        <taxon>Flavobacteriia</taxon>
        <taxon>Flavobacteriales</taxon>
        <taxon>Flavobacteriaceae</taxon>
        <taxon>Aureibaculum</taxon>
    </lineage>
</organism>
<name>A0A3N4NYR2_9FLAO</name>
<sequence>MKNIVYITSAKVGLHRFTYNELKLLKQKGINFYLCLTQLKDGPCMPDKNWNTITAKRITAILQFIKLLLVQPKNTISYFIEAKNKKVLSYFFIALSFYKDLKGKKVDLIHCQMGDKKLYTGYFLKKLFNIPLTVTVHAHELYQREVYDKNDQIKTLFASCDKVLTISEFNREIIKDKLGVKESKVEIMRLFPDIDTLNYVKDKKKILIVANWVEKKGYDILFNAVKKLERKDFVVWVVGGSNYDVDAIDVNDLIDKYKIKDKVAVLGRQGSPILDILFEACDIFCLPSYTDYYEDGNPSEREGIPVALMEAMAWGKPVIATRHAGNPELIEQLLVEERDVDGLKDALKYLLDNPEKWEDMGRKNKEIIQNKFSKTNVEVLVNTINNSTK</sequence>
<dbReference type="Gene3D" id="3.40.50.2000">
    <property type="entry name" value="Glycogen Phosphorylase B"/>
    <property type="match status" value="2"/>
</dbReference>
<keyword evidence="7" id="KW-1185">Reference proteome</keyword>
<dbReference type="RefSeq" id="WP_123897365.1">
    <property type="nucleotide sequence ID" value="NZ_RPFJ01000008.1"/>
</dbReference>
<protein>
    <submittedName>
        <fullName evidence="6">Glycosyltransferase</fullName>
    </submittedName>
</protein>
<dbReference type="SUPFAM" id="SSF53756">
    <property type="entry name" value="UDP-Glycosyltransferase/glycogen phosphorylase"/>
    <property type="match status" value="1"/>
</dbReference>
<dbReference type="Pfam" id="PF00534">
    <property type="entry name" value="Glycos_transf_1"/>
    <property type="match status" value="1"/>
</dbReference>
<evidence type="ECO:0000313" key="7">
    <source>
        <dbReference type="Proteomes" id="UP000270856"/>
    </source>
</evidence>
<feature type="domain" description="Glycosyltransferase subfamily 4-like N-terminal" evidence="5">
    <location>
        <begin position="83"/>
        <end position="188"/>
    </location>
</feature>
<dbReference type="Pfam" id="PF13439">
    <property type="entry name" value="Glyco_transf_4"/>
    <property type="match status" value="1"/>
</dbReference>
<dbReference type="GO" id="GO:0016757">
    <property type="term" value="F:glycosyltransferase activity"/>
    <property type="evidence" value="ECO:0007669"/>
    <property type="project" value="UniProtKB-KW"/>
</dbReference>
<dbReference type="PANTHER" id="PTHR12526">
    <property type="entry name" value="GLYCOSYLTRANSFERASE"/>
    <property type="match status" value="1"/>
</dbReference>
<feature type="domain" description="Glycosyl transferase family 1" evidence="4">
    <location>
        <begin position="200"/>
        <end position="366"/>
    </location>
</feature>
<dbReference type="InterPro" id="IPR001296">
    <property type="entry name" value="Glyco_trans_1"/>
</dbReference>
<gene>
    <name evidence="6" type="ORF">EGM88_07535</name>
</gene>
<dbReference type="InterPro" id="IPR028098">
    <property type="entry name" value="Glyco_trans_4-like_N"/>
</dbReference>
<keyword evidence="3 6" id="KW-0808">Transferase</keyword>
<dbReference type="CDD" id="cd03801">
    <property type="entry name" value="GT4_PimA-like"/>
    <property type="match status" value="1"/>
</dbReference>
<evidence type="ECO:0000256" key="2">
    <source>
        <dbReference type="ARBA" id="ARBA00022676"/>
    </source>
</evidence>
<evidence type="ECO:0000313" key="6">
    <source>
        <dbReference type="EMBL" id="RPD98006.1"/>
    </source>
</evidence>
<dbReference type="OrthoDB" id="7560678at2"/>
<proteinExistence type="inferred from homology"/>